<protein>
    <recommendedName>
        <fullName evidence="5 13">3-deoxy-D-manno-octulosonic acid transferase</fullName>
        <shortName evidence="13">Kdo transferase</shortName>
        <ecNumber evidence="4 13">2.4.99.12</ecNumber>
    </recommendedName>
    <alternativeName>
        <fullName evidence="9 13">Lipid IV(A) 3-deoxy-D-manno-octulosonic acid transferase</fullName>
    </alternativeName>
</protein>
<accession>A0A455W102</accession>
<dbReference type="PANTHER" id="PTHR42755:SF1">
    <property type="entry name" value="3-DEOXY-D-MANNO-OCTULOSONIC ACID TRANSFERASE, MITOCHONDRIAL-RELATED"/>
    <property type="match status" value="1"/>
</dbReference>
<dbReference type="GO" id="GO:0009245">
    <property type="term" value="P:lipid A biosynthetic process"/>
    <property type="evidence" value="ECO:0007669"/>
    <property type="project" value="TreeGrafter"/>
</dbReference>
<gene>
    <name evidence="16" type="primary">kdtA</name>
    <name evidence="16" type="ORF">YBY_06740</name>
</gene>
<dbReference type="NCBIfam" id="NF004388">
    <property type="entry name" value="PRK05749.1-4"/>
    <property type="match status" value="1"/>
</dbReference>
<comment type="similarity">
    <text evidence="3">Belongs to the glycosyltransferase group 1 family. Glycosyltransferase 30 subfamily.</text>
</comment>
<dbReference type="SUPFAM" id="SSF53756">
    <property type="entry name" value="UDP-Glycosyltransferase/glycogen phosphorylase"/>
    <property type="match status" value="1"/>
</dbReference>
<feature type="site" description="Transition state stabilizer" evidence="12">
    <location>
        <position position="207"/>
    </location>
</feature>
<dbReference type="PANTHER" id="PTHR42755">
    <property type="entry name" value="3-DEOXY-MANNO-OCTULOSONATE CYTIDYLYLTRANSFERASE"/>
    <property type="match status" value="1"/>
</dbReference>
<evidence type="ECO:0000256" key="11">
    <source>
        <dbReference type="PIRSR" id="PIRSR639901-1"/>
    </source>
</evidence>
<dbReference type="Pfam" id="PF04413">
    <property type="entry name" value="Glycos_transf_N"/>
    <property type="match status" value="1"/>
</dbReference>
<evidence type="ECO:0000256" key="12">
    <source>
        <dbReference type="PIRSR" id="PIRSR639901-2"/>
    </source>
</evidence>
<evidence type="ECO:0000256" key="5">
    <source>
        <dbReference type="ARBA" id="ARBA00019077"/>
    </source>
</evidence>
<evidence type="ECO:0000256" key="7">
    <source>
        <dbReference type="ARBA" id="ARBA00022679"/>
    </source>
</evidence>
<evidence type="ECO:0000256" key="6">
    <source>
        <dbReference type="ARBA" id="ARBA00022519"/>
    </source>
</evidence>
<feature type="site" description="Transition state stabilizer" evidence="12">
    <location>
        <position position="129"/>
    </location>
</feature>
<comment type="catalytic activity">
    <reaction evidence="10 13">
        <text>lipid IVA (E. coli) + CMP-3-deoxy-beta-D-manno-octulosonate = alpha-Kdo-(2-&gt;6)-lipid IVA (E. coli) + CMP + H(+)</text>
        <dbReference type="Rhea" id="RHEA:28066"/>
        <dbReference type="ChEBI" id="CHEBI:15378"/>
        <dbReference type="ChEBI" id="CHEBI:58603"/>
        <dbReference type="ChEBI" id="CHEBI:60364"/>
        <dbReference type="ChEBI" id="CHEBI:60377"/>
        <dbReference type="ChEBI" id="CHEBI:85987"/>
        <dbReference type="EC" id="2.4.99.12"/>
    </reaction>
</comment>
<evidence type="ECO:0000256" key="8">
    <source>
        <dbReference type="ARBA" id="ARBA00022968"/>
    </source>
</evidence>
<dbReference type="EMBL" id="AP019537">
    <property type="protein sequence ID" value="BBJ02826.1"/>
    <property type="molecule type" value="Genomic_DNA"/>
</dbReference>
<dbReference type="UniPathway" id="UPA00958"/>
<evidence type="ECO:0000259" key="15">
    <source>
        <dbReference type="Pfam" id="PF04413"/>
    </source>
</evidence>
<evidence type="ECO:0000256" key="9">
    <source>
        <dbReference type="ARBA" id="ARBA00031445"/>
    </source>
</evidence>
<keyword evidence="7 13" id="KW-0808">Transferase</keyword>
<dbReference type="Gene3D" id="3.40.50.11720">
    <property type="entry name" value="3-Deoxy-D-manno-octulosonic-acid transferase, N-terminal domain"/>
    <property type="match status" value="1"/>
</dbReference>
<evidence type="ECO:0000256" key="10">
    <source>
        <dbReference type="ARBA" id="ARBA00049183"/>
    </source>
</evidence>
<organism evidence="16">
    <name type="scientific">Marinobacter nauticus</name>
    <name type="common">Marinobacter hydrocarbonoclasticus</name>
    <name type="synonym">Marinobacter aquaeolei</name>
    <dbReference type="NCBI Taxonomy" id="2743"/>
    <lineage>
        <taxon>Bacteria</taxon>
        <taxon>Pseudomonadati</taxon>
        <taxon>Pseudomonadota</taxon>
        <taxon>Gammaproteobacteria</taxon>
        <taxon>Pseudomonadales</taxon>
        <taxon>Marinobacteraceae</taxon>
        <taxon>Marinobacter</taxon>
    </lineage>
</organism>
<dbReference type="GO" id="GO:0005886">
    <property type="term" value="C:plasma membrane"/>
    <property type="evidence" value="ECO:0007669"/>
    <property type="project" value="UniProtKB-SubCell"/>
</dbReference>
<keyword evidence="13" id="KW-1003">Cell membrane</keyword>
<dbReference type="GO" id="GO:0043842">
    <property type="term" value="F:Kdo transferase activity"/>
    <property type="evidence" value="ECO:0007669"/>
    <property type="project" value="UniProtKB-EC"/>
</dbReference>
<dbReference type="GO" id="GO:0009244">
    <property type="term" value="P:lipopolysaccharide core region biosynthetic process"/>
    <property type="evidence" value="ECO:0007669"/>
    <property type="project" value="UniProtKB-UniRule"/>
</dbReference>
<dbReference type="InterPro" id="IPR001296">
    <property type="entry name" value="Glyco_trans_1"/>
</dbReference>
<keyword evidence="8" id="KW-0812">Transmembrane</keyword>
<feature type="domain" description="Glycosyl transferase family 1" evidence="14">
    <location>
        <begin position="237"/>
        <end position="395"/>
    </location>
</feature>
<comment type="subcellular location">
    <subcellularLocation>
        <location evidence="1">Cell inner membrane</location>
        <topology evidence="1">Single-pass membrane protein</topology>
        <orientation evidence="1">Cytoplasmic side</orientation>
    </subcellularLocation>
    <subcellularLocation>
        <location evidence="13">Cell membrane</location>
    </subcellularLocation>
</comment>
<dbReference type="EC" id="2.4.99.12" evidence="4 13"/>
<evidence type="ECO:0000256" key="3">
    <source>
        <dbReference type="ARBA" id="ARBA00006380"/>
    </source>
</evidence>
<name>A0A455W102_MARNT</name>
<feature type="active site" description="Proton acceptor" evidence="11">
    <location>
        <position position="59"/>
    </location>
</feature>
<sequence>MFQFIYSLLIRLALPFILIRLWWQGRNAPALRQDWKHRLGCVPSIPGPVIWVHAVSVGETIAAGPMVRRLLARNLGATILMTAMTDTGLAQARKMFGNRVTYAYAPYDTPGAIRRFLRRVNPRILVIMETEIWPNMISQCRRKNVPVFLINARLSERSARGYERVRGLAAPIMKSITWVAAQAEPDAERFRRIGVAASHVEVTGSVKFDVDIPEDVRLASERFRTTLGPRPVWIAGSTHSGEDEQLLQAHRLVLAAHPEALLIIVPRHPERFDTVAGMAQELSFQVARRSQSQSAEGVQVYLADTMGELMMLYGASDLAFVGGSLIERGGHNPLEPAAWGIPVFSGPHVFNFETIYERLLADQGVQLVQGADDLARAINLLFANPAERKAYGERALAVVNKNRGALDRVVEGIIERL</sequence>
<dbReference type="AlphaFoldDB" id="A0A455W102"/>
<reference evidence="16" key="1">
    <citation type="submission" date="2019-03" db="EMBL/GenBank/DDBJ databases">
        <title>Whole genome analysis of nitrate-reducing bacteria Marinobacter hydrocarbonoclasticus YB03.</title>
        <authorList>
            <person name="Azam A.H."/>
            <person name="Yuk S.R."/>
            <person name="Kamarisima K."/>
            <person name="Miyanaga K."/>
            <person name="Tanji Y."/>
        </authorList>
    </citation>
    <scope>NUCLEOTIDE SEQUENCE</scope>
    <source>
        <strain evidence="16">YB03</strain>
    </source>
</reference>
<dbReference type="InterPro" id="IPR007507">
    <property type="entry name" value="Glycos_transf_N"/>
</dbReference>
<keyword evidence="13" id="KW-0448">Lipopolysaccharide biosynthesis</keyword>
<evidence type="ECO:0000256" key="2">
    <source>
        <dbReference type="ARBA" id="ARBA00004713"/>
    </source>
</evidence>
<comment type="pathway">
    <text evidence="2 13">Bacterial outer membrane biogenesis; LPS core biosynthesis.</text>
</comment>
<keyword evidence="6" id="KW-0472">Membrane</keyword>
<dbReference type="Pfam" id="PF00534">
    <property type="entry name" value="Glycos_transf_1"/>
    <property type="match status" value="1"/>
</dbReference>
<keyword evidence="6" id="KW-0997">Cell inner membrane</keyword>
<comment type="function">
    <text evidence="13">Involved in lipopolysaccharide (LPS) biosynthesis. Catalyzes the transfer of 3-deoxy-D-manno-octulosonate (Kdo) residue(s) from CMP-Kdo to lipid IV(A), the tetraacyldisaccharide-1,4'-bisphosphate precursor of lipid A.</text>
</comment>
<proteinExistence type="inferred from homology"/>
<evidence type="ECO:0000256" key="4">
    <source>
        <dbReference type="ARBA" id="ARBA00012621"/>
    </source>
</evidence>
<evidence type="ECO:0000259" key="14">
    <source>
        <dbReference type="Pfam" id="PF00534"/>
    </source>
</evidence>
<dbReference type="FunFam" id="3.40.50.2000:FF:000032">
    <property type="entry name" value="3-deoxy-D-manno-octulosonic acid transferase"/>
    <property type="match status" value="1"/>
</dbReference>
<dbReference type="InterPro" id="IPR038107">
    <property type="entry name" value="Glycos_transf_N_sf"/>
</dbReference>
<evidence type="ECO:0000256" key="1">
    <source>
        <dbReference type="ARBA" id="ARBA00004388"/>
    </source>
</evidence>
<evidence type="ECO:0000313" key="16">
    <source>
        <dbReference type="EMBL" id="BBJ02826.1"/>
    </source>
</evidence>
<feature type="domain" description="3-deoxy-D-manno-octulosonic-acid transferase N-terminal" evidence="15">
    <location>
        <begin position="34"/>
        <end position="210"/>
    </location>
</feature>
<evidence type="ECO:0000256" key="13">
    <source>
        <dbReference type="RuleBase" id="RU365103"/>
    </source>
</evidence>
<dbReference type="Gene3D" id="3.40.50.2000">
    <property type="entry name" value="Glycogen Phosphorylase B"/>
    <property type="match status" value="1"/>
</dbReference>
<dbReference type="FunFam" id="3.40.50.11720:FF:000001">
    <property type="entry name" value="3-deoxy-D-manno-octulosonic acid transferase"/>
    <property type="match status" value="1"/>
</dbReference>
<dbReference type="InterPro" id="IPR039901">
    <property type="entry name" value="Kdotransferase"/>
</dbReference>
<keyword evidence="8" id="KW-0735">Signal-anchor</keyword>